<proteinExistence type="predicted"/>
<evidence type="ECO:0000313" key="4">
    <source>
        <dbReference type="EMBL" id="MFC1851005.1"/>
    </source>
</evidence>
<keyword evidence="1" id="KW-0285">Flavoprotein</keyword>
<dbReference type="InterPro" id="IPR005025">
    <property type="entry name" value="FMN_Rdtase-like_dom"/>
</dbReference>
<dbReference type="PANTHER" id="PTHR43278:SF2">
    <property type="entry name" value="IRON-SULFUR FLAVOPROTEIN"/>
    <property type="match status" value="1"/>
</dbReference>
<name>A0ABV6YXT4_UNCC1</name>
<sequence>DHFHLRGWAYWLPAHAGLNPRKGYSMSPGILGISATPRSHGNSDILLDHILTGAQRSGATIEKVRLSELTISPCKACNSCKKGRKAVCRIDDGMQSLTASMRQADFYVFATPVYFFSVSAQMKIFLDRLYVLINKKDMNLMENRKAVVALTYGDPDVLQSGAMNAVHTFQDICNFFNLEFLDCIHASCMLAGDINCDEKILEKALLLGERLGSHV</sequence>
<evidence type="ECO:0000256" key="1">
    <source>
        <dbReference type="ARBA" id="ARBA00022630"/>
    </source>
</evidence>
<evidence type="ECO:0000256" key="2">
    <source>
        <dbReference type="ARBA" id="ARBA00022643"/>
    </source>
</evidence>
<protein>
    <submittedName>
        <fullName evidence="4">Flavodoxin family protein</fullName>
    </submittedName>
</protein>
<organism evidence="4 5">
    <name type="scientific">candidate division CSSED10-310 bacterium</name>
    <dbReference type="NCBI Taxonomy" id="2855610"/>
    <lineage>
        <taxon>Bacteria</taxon>
        <taxon>Bacteria division CSSED10-310</taxon>
    </lineage>
</organism>
<dbReference type="EMBL" id="JBHPBY010000143">
    <property type="protein sequence ID" value="MFC1851005.1"/>
    <property type="molecule type" value="Genomic_DNA"/>
</dbReference>
<dbReference type="SUPFAM" id="SSF52218">
    <property type="entry name" value="Flavoproteins"/>
    <property type="match status" value="1"/>
</dbReference>
<reference evidence="4 5" key="1">
    <citation type="submission" date="2024-09" db="EMBL/GenBank/DDBJ databases">
        <title>Laminarin stimulates single cell rates of sulfate reduction while oxygen inhibits transcriptomic activity in coastal marine sediment.</title>
        <authorList>
            <person name="Lindsay M."/>
            <person name="Orcutt B."/>
            <person name="Emerson D."/>
            <person name="Stepanauskas R."/>
            <person name="D'Angelo T."/>
        </authorList>
    </citation>
    <scope>NUCLEOTIDE SEQUENCE [LARGE SCALE GENOMIC DNA]</scope>
    <source>
        <strain evidence="4">SAG AM-311-K15</strain>
    </source>
</reference>
<gene>
    <name evidence="4" type="ORF">ACFL27_12495</name>
</gene>
<accession>A0ABV6YXT4</accession>
<keyword evidence="5" id="KW-1185">Reference proteome</keyword>
<dbReference type="Proteomes" id="UP001594351">
    <property type="component" value="Unassembled WGS sequence"/>
</dbReference>
<feature type="non-terminal residue" evidence="4">
    <location>
        <position position="1"/>
    </location>
</feature>
<dbReference type="InterPro" id="IPR051796">
    <property type="entry name" value="ISF_SsuE-like"/>
</dbReference>
<evidence type="ECO:0000259" key="3">
    <source>
        <dbReference type="Pfam" id="PF03358"/>
    </source>
</evidence>
<keyword evidence="2" id="KW-0288">FMN</keyword>
<feature type="domain" description="NADPH-dependent FMN reductase-like" evidence="3">
    <location>
        <begin position="30"/>
        <end position="155"/>
    </location>
</feature>
<dbReference type="Gene3D" id="3.40.50.360">
    <property type="match status" value="1"/>
</dbReference>
<dbReference type="PANTHER" id="PTHR43278">
    <property type="entry name" value="NAD(P)H-DEPENDENT FMN-CONTAINING OXIDOREDUCTASE YWQN-RELATED"/>
    <property type="match status" value="1"/>
</dbReference>
<comment type="caution">
    <text evidence="4">The sequence shown here is derived from an EMBL/GenBank/DDBJ whole genome shotgun (WGS) entry which is preliminary data.</text>
</comment>
<dbReference type="Pfam" id="PF03358">
    <property type="entry name" value="FMN_red"/>
    <property type="match status" value="1"/>
</dbReference>
<dbReference type="InterPro" id="IPR029039">
    <property type="entry name" value="Flavoprotein-like_sf"/>
</dbReference>
<evidence type="ECO:0000313" key="5">
    <source>
        <dbReference type="Proteomes" id="UP001594351"/>
    </source>
</evidence>